<organism evidence="1 2">
    <name type="scientific">Parasulfuritortus cantonensis</name>
    <dbReference type="NCBI Taxonomy" id="2528202"/>
    <lineage>
        <taxon>Bacteria</taxon>
        <taxon>Pseudomonadati</taxon>
        <taxon>Pseudomonadota</taxon>
        <taxon>Betaproteobacteria</taxon>
        <taxon>Nitrosomonadales</taxon>
        <taxon>Thiobacillaceae</taxon>
        <taxon>Parasulfuritortus</taxon>
    </lineage>
</organism>
<dbReference type="Proteomes" id="UP000295443">
    <property type="component" value="Unassembled WGS sequence"/>
</dbReference>
<dbReference type="EMBL" id="SJZB01000026">
    <property type="protein sequence ID" value="TCJ15523.1"/>
    <property type="molecule type" value="Genomic_DNA"/>
</dbReference>
<evidence type="ECO:0000313" key="1">
    <source>
        <dbReference type="EMBL" id="TCJ15523.1"/>
    </source>
</evidence>
<proteinExistence type="predicted"/>
<dbReference type="OrthoDB" id="8565417at2"/>
<gene>
    <name evidence="1" type="ORF">EZJ19_06750</name>
</gene>
<reference evidence="1 2" key="1">
    <citation type="submission" date="2019-03" db="EMBL/GenBank/DDBJ databases">
        <title>Genome sequence of Thiobacillaceae bacterium LSR1, a sulfur-oxidizing bacterium isolated from freshwater sediment.</title>
        <authorList>
            <person name="Li S."/>
        </authorList>
    </citation>
    <scope>NUCLEOTIDE SEQUENCE [LARGE SCALE GENOMIC DNA]</scope>
    <source>
        <strain evidence="1 2">LSR1</strain>
    </source>
</reference>
<protein>
    <submittedName>
        <fullName evidence="1">Uncharacterized protein</fullName>
    </submittedName>
</protein>
<sequence length="77" mass="8357">MPPLPEQLADYCPGCVYYPPNLPRHAYADCDWTMLQALSCAFEHVPGDPDCQATRKTSCSLLDLAAMPLAAGTRSAK</sequence>
<name>A0A4R1BEL0_9PROT</name>
<keyword evidence="2" id="KW-1185">Reference proteome</keyword>
<dbReference type="AlphaFoldDB" id="A0A4R1BEL0"/>
<dbReference type="RefSeq" id="WP_131445896.1">
    <property type="nucleotide sequence ID" value="NZ_SJZB01000026.1"/>
</dbReference>
<accession>A0A4R1BEL0</accession>
<evidence type="ECO:0000313" key="2">
    <source>
        <dbReference type="Proteomes" id="UP000295443"/>
    </source>
</evidence>
<comment type="caution">
    <text evidence="1">The sequence shown here is derived from an EMBL/GenBank/DDBJ whole genome shotgun (WGS) entry which is preliminary data.</text>
</comment>